<reference evidence="6 7" key="1">
    <citation type="journal article" date="2012" name="Eukaryot. Cell">
        <title>Draft genome sequence of Wickerhamomyces ciferrii NRRL Y-1031 F-60-10.</title>
        <authorList>
            <person name="Schneider J."/>
            <person name="Andrea H."/>
            <person name="Blom J."/>
            <person name="Jaenicke S."/>
            <person name="Ruckert C."/>
            <person name="Schorsch C."/>
            <person name="Szczepanowski R."/>
            <person name="Farwick M."/>
            <person name="Goesmann A."/>
            <person name="Puhler A."/>
            <person name="Schaffer S."/>
            <person name="Tauch A."/>
            <person name="Kohler T."/>
            <person name="Brinkrolf K."/>
        </authorList>
    </citation>
    <scope>NUCLEOTIDE SEQUENCE [LARGE SCALE GENOMIC DNA]</scope>
    <source>
        <strain evidence="7">ATCC 14091 / BCRC 22168 / CBS 111 / JCM 3599 / NBRC 0793 / NRRL Y-1031 F-60-10</strain>
    </source>
</reference>
<dbReference type="EMBL" id="CAIF01000108">
    <property type="protein sequence ID" value="CCH44066.1"/>
    <property type="molecule type" value="Genomic_DNA"/>
</dbReference>
<feature type="region of interest" description="Disordered" evidence="3">
    <location>
        <begin position="778"/>
        <end position="799"/>
    </location>
</feature>
<dbReference type="InterPro" id="IPR006935">
    <property type="entry name" value="Helicase/UvrB_N"/>
</dbReference>
<dbReference type="PROSITE" id="PS51192">
    <property type="entry name" value="HELICASE_ATP_BIND_1"/>
    <property type="match status" value="1"/>
</dbReference>
<dbReference type="FunCoup" id="K0KM38">
    <property type="interactions" value="22"/>
</dbReference>
<accession>K0KM38</accession>
<evidence type="ECO:0000259" key="5">
    <source>
        <dbReference type="PROSITE" id="PS51194"/>
    </source>
</evidence>
<dbReference type="SMART" id="SM00487">
    <property type="entry name" value="DEXDc"/>
    <property type="match status" value="1"/>
</dbReference>
<feature type="domain" description="Helicase C-terminal" evidence="5">
    <location>
        <begin position="278"/>
        <end position="447"/>
    </location>
</feature>
<dbReference type="GO" id="GO:0032042">
    <property type="term" value="P:mitochondrial DNA metabolic process"/>
    <property type="evidence" value="ECO:0007669"/>
    <property type="project" value="TreeGrafter"/>
</dbReference>
<dbReference type="Pfam" id="PF04851">
    <property type="entry name" value="ResIII"/>
    <property type="match status" value="1"/>
</dbReference>
<keyword evidence="7" id="KW-1185">Reference proteome</keyword>
<proteinExistence type="predicted"/>
<protein>
    <submittedName>
        <fullName evidence="6">ATP-dependent RNA helicase</fullName>
        <ecNumber evidence="6">3.6.1.-</ecNumber>
    </submittedName>
</protein>
<dbReference type="InterPro" id="IPR001650">
    <property type="entry name" value="Helicase_C-like"/>
</dbReference>
<dbReference type="AlphaFoldDB" id="K0KM38"/>
<keyword evidence="2" id="KW-0175">Coiled coil</keyword>
<dbReference type="Proteomes" id="UP000009328">
    <property type="component" value="Unassembled WGS sequence"/>
</dbReference>
<dbReference type="InterPro" id="IPR014001">
    <property type="entry name" value="Helicase_ATP-bd"/>
</dbReference>
<dbReference type="GO" id="GO:0061749">
    <property type="term" value="F:forked DNA-dependent helicase activity"/>
    <property type="evidence" value="ECO:0007669"/>
    <property type="project" value="TreeGrafter"/>
</dbReference>
<evidence type="ECO:0000313" key="6">
    <source>
        <dbReference type="EMBL" id="CCH44066.1"/>
    </source>
</evidence>
<name>K0KM38_WICCF</name>
<keyword evidence="6" id="KW-0378">Hydrolase</keyword>
<dbReference type="PANTHER" id="PTHR47396">
    <property type="entry name" value="TYPE I RESTRICTION ENZYME ECOKI R PROTEIN"/>
    <property type="match status" value="1"/>
</dbReference>
<dbReference type="CDD" id="cd18032">
    <property type="entry name" value="DEXHc_RE_I_III_res"/>
    <property type="match status" value="1"/>
</dbReference>
<gene>
    <name evidence="6" type="ORF">BN7_3625</name>
</gene>
<dbReference type="Gene3D" id="3.40.50.300">
    <property type="entry name" value="P-loop containing nucleotide triphosphate hydrolases"/>
    <property type="match status" value="2"/>
</dbReference>
<dbReference type="GO" id="GO:0000403">
    <property type="term" value="F:Y-form DNA binding"/>
    <property type="evidence" value="ECO:0007669"/>
    <property type="project" value="TreeGrafter"/>
</dbReference>
<feature type="coiled-coil region" evidence="2">
    <location>
        <begin position="432"/>
        <end position="462"/>
    </location>
</feature>
<dbReference type="SUPFAM" id="SSF52540">
    <property type="entry name" value="P-loop containing nucleoside triphosphate hydrolases"/>
    <property type="match status" value="1"/>
</dbReference>
<dbReference type="InParanoid" id="K0KM38"/>
<dbReference type="Pfam" id="PF00271">
    <property type="entry name" value="Helicase_C"/>
    <property type="match status" value="1"/>
</dbReference>
<dbReference type="GO" id="GO:0005759">
    <property type="term" value="C:mitochondrial matrix"/>
    <property type="evidence" value="ECO:0007669"/>
    <property type="project" value="TreeGrafter"/>
</dbReference>
<sequence length="799" mass="91425">MVNLMKELPKISTLLYNGLKAHYVKPQQQCLFHLFSRRQYSTESNQIRLRDYQQKCIDSCLDALNNKRRRIGVSLPTGGGKTVVFSSLIDQVKPREGYGNKTLILAHRTELIQQAAKTVKSILPSKLIEVEMAKYHSSGDCDVVVASVQTLMRGRLEKFNPKDFKLLIIDEAHHAAADSYRKIIDYFGGTHSNSDVAITGFSATLQRDDDKNLSDAFDEVVFHMTTDEMVKSKHLSEAKFTTVRLSNADLSKVGVSKGEFVISKLSKAVNNDINNELVLRTYLHFVSTLKVKSTMLFGVDIKHVKDLTELFRNRGINADYVTANTHAKVRVEVVDDFRKGKIQVLMNCGIFTEGTDIPNIDCLLLVRPTASKNLLIQMIGRGLRLHKSKEFCHIVDFVGINNNNIVSVPTLHGLPGDAEIRDLTPEQIEERRIKHEKYLERKEQELEKQKQLELKMEILKAEEYLKTGVRDDAPVVEVDESQFMNTNIDLRTFESFEEFLKNGDLGKETDLYYIASSQYPLCRIDNNTWVLPYPSGKGDIHLRLQRHQRLVTKEFFKAVSVTGIYKTKSQAEALRDAKGPIYTLASYTLNPRFGEKMWDKMYKSKLLLPFSKDVRIPLSYITKLLREVAGARNLTKTAFWRSEPPTIKQLRSVVAMMKRSSKKLEITHINQLPNLTKGEVADFMTSVNISNTQYPRSILYNKLQKKAKEQEELYPEKTLKSEYEILHPSAPEKSTRSFEDSSAVFEDTSIDKPMSYQNFKESEKQRQKKLQNVRRKYLYSKGGSSPGSRSLEGFHEPKF</sequence>
<evidence type="ECO:0000256" key="1">
    <source>
        <dbReference type="ARBA" id="ARBA00022806"/>
    </source>
</evidence>
<dbReference type="GO" id="GO:0005524">
    <property type="term" value="F:ATP binding"/>
    <property type="evidence" value="ECO:0007669"/>
    <property type="project" value="InterPro"/>
</dbReference>
<evidence type="ECO:0000259" key="4">
    <source>
        <dbReference type="PROSITE" id="PS51192"/>
    </source>
</evidence>
<keyword evidence="1 6" id="KW-0067">ATP-binding</keyword>
<feature type="domain" description="Helicase ATP-binding" evidence="4">
    <location>
        <begin position="62"/>
        <end position="223"/>
    </location>
</feature>
<dbReference type="InterPro" id="IPR050742">
    <property type="entry name" value="Helicase_Restrict-Modif_Enz"/>
</dbReference>
<dbReference type="PROSITE" id="PS51194">
    <property type="entry name" value="HELICASE_CTER"/>
    <property type="match status" value="1"/>
</dbReference>
<dbReference type="SMART" id="SM00490">
    <property type="entry name" value="HELICc"/>
    <property type="match status" value="1"/>
</dbReference>
<dbReference type="EC" id="3.6.1.-" evidence="6"/>
<dbReference type="HOGENOM" id="CLU_014765_0_0_1"/>
<dbReference type="eggNOG" id="ENOG502QT4U">
    <property type="taxonomic scope" value="Eukaryota"/>
</dbReference>
<dbReference type="PANTHER" id="PTHR47396:SF1">
    <property type="entry name" value="ATP-DEPENDENT HELICASE IRC3-RELATED"/>
    <property type="match status" value="1"/>
</dbReference>
<dbReference type="GO" id="GO:0036121">
    <property type="term" value="F:double-stranded DNA helicase activity"/>
    <property type="evidence" value="ECO:0007669"/>
    <property type="project" value="TreeGrafter"/>
</dbReference>
<evidence type="ECO:0000256" key="2">
    <source>
        <dbReference type="SAM" id="Coils"/>
    </source>
</evidence>
<comment type="caution">
    <text evidence="6">The sequence shown here is derived from an EMBL/GenBank/DDBJ whole genome shotgun (WGS) entry which is preliminary data.</text>
</comment>
<dbReference type="GO" id="GO:0070125">
    <property type="term" value="P:mitochondrial translational elongation"/>
    <property type="evidence" value="ECO:0007669"/>
    <property type="project" value="TreeGrafter"/>
</dbReference>
<keyword evidence="1 6" id="KW-0547">Nucleotide-binding</keyword>
<evidence type="ECO:0000313" key="7">
    <source>
        <dbReference type="Proteomes" id="UP000009328"/>
    </source>
</evidence>
<evidence type="ECO:0000256" key="3">
    <source>
        <dbReference type="SAM" id="MobiDB-lite"/>
    </source>
</evidence>
<dbReference type="InterPro" id="IPR027417">
    <property type="entry name" value="P-loop_NTPase"/>
</dbReference>
<keyword evidence="1 6" id="KW-0347">Helicase</keyword>
<organism evidence="6 7">
    <name type="scientific">Wickerhamomyces ciferrii (strain ATCC 14091 / BCRC 22168 / CBS 111 / JCM 3599 / NBRC 0793 / NRRL Y-1031 F-60-10)</name>
    <name type="common">Yeast</name>
    <name type="synonym">Pichia ciferrii</name>
    <dbReference type="NCBI Taxonomy" id="1206466"/>
    <lineage>
        <taxon>Eukaryota</taxon>
        <taxon>Fungi</taxon>
        <taxon>Dikarya</taxon>
        <taxon>Ascomycota</taxon>
        <taxon>Saccharomycotina</taxon>
        <taxon>Saccharomycetes</taxon>
        <taxon>Phaffomycetales</taxon>
        <taxon>Wickerhamomycetaceae</taxon>
        <taxon>Wickerhamomyces</taxon>
    </lineage>
</organism>
<dbReference type="GO" id="GO:0016787">
    <property type="term" value="F:hydrolase activity"/>
    <property type="evidence" value="ECO:0007669"/>
    <property type="project" value="UniProtKB-KW"/>
</dbReference>
<dbReference type="STRING" id="1206466.K0KM38"/>
<dbReference type="CDD" id="cd18799">
    <property type="entry name" value="SF2_C_EcoAI-like"/>
    <property type="match status" value="1"/>
</dbReference>